<evidence type="ECO:0000313" key="4">
    <source>
        <dbReference type="EMBL" id="TCS78844.1"/>
    </source>
</evidence>
<proteinExistence type="predicted"/>
<comment type="caution">
    <text evidence="4">The sequence shown here is derived from an EMBL/GenBank/DDBJ whole genome shotgun (WGS) entry which is preliminary data.</text>
</comment>
<dbReference type="InterPro" id="IPR000182">
    <property type="entry name" value="GNAT_dom"/>
</dbReference>
<keyword evidence="2" id="KW-0012">Acyltransferase</keyword>
<dbReference type="Proteomes" id="UP000295726">
    <property type="component" value="Unassembled WGS sequence"/>
</dbReference>
<feature type="domain" description="N-acetyltransferase" evidence="3">
    <location>
        <begin position="6"/>
        <end position="167"/>
    </location>
</feature>
<dbReference type="RefSeq" id="WP_132380966.1">
    <property type="nucleotide sequence ID" value="NZ_DAIPCY010000023.1"/>
</dbReference>
<organism evidence="4 5">
    <name type="scientific">Muricomes intestini</name>
    <dbReference type="NCBI Taxonomy" id="1796634"/>
    <lineage>
        <taxon>Bacteria</taxon>
        <taxon>Bacillati</taxon>
        <taxon>Bacillota</taxon>
        <taxon>Clostridia</taxon>
        <taxon>Lachnospirales</taxon>
        <taxon>Lachnospiraceae</taxon>
        <taxon>Muricomes</taxon>
    </lineage>
</organism>
<dbReference type="PROSITE" id="PS51186">
    <property type="entry name" value="GNAT"/>
    <property type="match status" value="1"/>
</dbReference>
<evidence type="ECO:0000256" key="1">
    <source>
        <dbReference type="ARBA" id="ARBA00022679"/>
    </source>
</evidence>
<dbReference type="GO" id="GO:0016747">
    <property type="term" value="F:acyltransferase activity, transferring groups other than amino-acyl groups"/>
    <property type="evidence" value="ECO:0007669"/>
    <property type="project" value="InterPro"/>
</dbReference>
<evidence type="ECO:0000259" key="3">
    <source>
        <dbReference type="PROSITE" id="PS51186"/>
    </source>
</evidence>
<accession>A0A4R3K7C6</accession>
<evidence type="ECO:0000313" key="5">
    <source>
        <dbReference type="Proteomes" id="UP000295726"/>
    </source>
</evidence>
<dbReference type="Gene3D" id="3.40.630.30">
    <property type="match status" value="1"/>
</dbReference>
<name>A0A4R3K7C6_9FIRM</name>
<dbReference type="InterPro" id="IPR016181">
    <property type="entry name" value="Acyl_CoA_acyltransferase"/>
</dbReference>
<keyword evidence="5" id="KW-1185">Reference proteome</keyword>
<protein>
    <submittedName>
        <fullName evidence="4">Phosphinothricin acetyltransferase</fullName>
    </submittedName>
</protein>
<dbReference type="PANTHER" id="PTHR43072:SF23">
    <property type="entry name" value="UPF0039 PROTEIN C11D3.02C"/>
    <property type="match status" value="1"/>
</dbReference>
<dbReference type="EMBL" id="SLZZ01000010">
    <property type="protein sequence ID" value="TCS78844.1"/>
    <property type="molecule type" value="Genomic_DNA"/>
</dbReference>
<dbReference type="PANTHER" id="PTHR43072">
    <property type="entry name" value="N-ACETYLTRANSFERASE"/>
    <property type="match status" value="1"/>
</dbReference>
<keyword evidence="1 4" id="KW-0808">Transferase</keyword>
<dbReference type="OrthoDB" id="9798006at2"/>
<dbReference type="SUPFAM" id="SSF55729">
    <property type="entry name" value="Acyl-CoA N-acyltransferases (Nat)"/>
    <property type="match status" value="1"/>
</dbReference>
<gene>
    <name evidence="4" type="ORF">EDD59_11055</name>
</gene>
<sequence>MKLDEIMIRMASLKDARGILDIYAPYVTDSANSFEYEVPHLRKFRRRMLGIMEKFPYLVAEEKGKIIGYCYACSFKDRAAYDWSVETTIYIGQGYKSRGIGRKLYQKLEEILVEQHILNLNACITYPNPESIAFHEKMGYETAAHFHRCGYKAGMWYDMIWMEKMLGRHETAPLPVIPVSSVDIDRTEYR</sequence>
<reference evidence="4 5" key="1">
    <citation type="submission" date="2019-03" db="EMBL/GenBank/DDBJ databases">
        <title>Genomic Encyclopedia of Type Strains, Phase IV (KMG-IV): sequencing the most valuable type-strain genomes for metagenomic binning, comparative biology and taxonomic classification.</title>
        <authorList>
            <person name="Goeker M."/>
        </authorList>
    </citation>
    <scope>NUCLEOTIDE SEQUENCE [LARGE SCALE GENOMIC DNA]</scope>
    <source>
        <strain evidence="4 5">DSM 29489</strain>
    </source>
</reference>
<dbReference type="AlphaFoldDB" id="A0A4R3K7C6"/>
<dbReference type="CDD" id="cd04301">
    <property type="entry name" value="NAT_SF"/>
    <property type="match status" value="1"/>
</dbReference>
<dbReference type="Pfam" id="PF13420">
    <property type="entry name" value="Acetyltransf_4"/>
    <property type="match status" value="1"/>
</dbReference>
<evidence type="ECO:0000256" key="2">
    <source>
        <dbReference type="ARBA" id="ARBA00023315"/>
    </source>
</evidence>